<dbReference type="Pfam" id="PF19576">
    <property type="entry name" value="Acyltransf_2"/>
    <property type="match status" value="1"/>
</dbReference>
<evidence type="ECO:0000313" key="2">
    <source>
        <dbReference type="EMBL" id="SMX28030.1"/>
    </source>
</evidence>
<accession>A0A238JBG1</accession>
<dbReference type="RefSeq" id="WP_099245088.1">
    <property type="nucleotide sequence ID" value="NZ_FXXP01000002.1"/>
</dbReference>
<dbReference type="CDD" id="cd07986">
    <property type="entry name" value="LPLAT_ACT14924-like"/>
    <property type="match status" value="1"/>
</dbReference>
<feature type="domain" description="Phospholipid/glycerol acyltransferase" evidence="1">
    <location>
        <begin position="83"/>
        <end position="206"/>
    </location>
</feature>
<evidence type="ECO:0000313" key="3">
    <source>
        <dbReference type="Proteomes" id="UP000225972"/>
    </source>
</evidence>
<proteinExistence type="predicted"/>
<evidence type="ECO:0000259" key="1">
    <source>
        <dbReference type="SMART" id="SM00563"/>
    </source>
</evidence>
<keyword evidence="2" id="KW-0012">Acyltransferase</keyword>
<keyword evidence="2" id="KW-0808">Transferase</keyword>
<keyword evidence="3" id="KW-1185">Reference proteome</keyword>
<reference evidence="3" key="1">
    <citation type="submission" date="2017-05" db="EMBL/GenBank/DDBJ databases">
        <authorList>
            <person name="Rodrigo-Torres L."/>
            <person name="Arahal R. D."/>
            <person name="Lucena T."/>
        </authorList>
    </citation>
    <scope>NUCLEOTIDE SEQUENCE [LARGE SCALE GENOMIC DNA]</scope>
    <source>
        <strain evidence="3">CECT 8649</strain>
    </source>
</reference>
<dbReference type="SMART" id="SM00563">
    <property type="entry name" value="PlsC"/>
    <property type="match status" value="1"/>
</dbReference>
<dbReference type="OrthoDB" id="1113830at2"/>
<dbReference type="SUPFAM" id="SSF69593">
    <property type="entry name" value="Glycerol-3-phosphate (1)-acyltransferase"/>
    <property type="match status" value="1"/>
</dbReference>
<organism evidence="2 3">
    <name type="scientific">Pelagimonas phthalicica</name>
    <dbReference type="NCBI Taxonomy" id="1037362"/>
    <lineage>
        <taxon>Bacteria</taxon>
        <taxon>Pseudomonadati</taxon>
        <taxon>Pseudomonadota</taxon>
        <taxon>Alphaproteobacteria</taxon>
        <taxon>Rhodobacterales</taxon>
        <taxon>Roseobacteraceae</taxon>
        <taxon>Pelagimonas</taxon>
    </lineage>
</organism>
<dbReference type="Proteomes" id="UP000225972">
    <property type="component" value="Unassembled WGS sequence"/>
</dbReference>
<dbReference type="EMBL" id="FXXP01000002">
    <property type="protein sequence ID" value="SMX28030.1"/>
    <property type="molecule type" value="Genomic_DNA"/>
</dbReference>
<gene>
    <name evidence="2" type="ORF">TRP8649_02142</name>
</gene>
<name>A0A238JBG1_9RHOB</name>
<sequence length="294" mass="33187">MKHDRHAARDISYAYSAQSKPGRAMIRLMENATGRLSLIKRAQGYEQEVAAGKDFWQVMVERYGLGLEVMGGSLDNIPKTGPVIVIANHPYGILDGLMLGHILSVVRGDFRILAHKVFRKAEELDKIILPISFDETREAVQQNLATRKESLRYLGDGGCIGIFPGGTVATAEKPFGPPMDPVWRSFTARMISKSDAAVVPIYFDGHTSRLFQLASHLHYTLRMGLLIKEFRKRVDTPVRISIGKPIPRAEIDAYSRDTRAMMDFLRKSTYDLSPKPLKSYDYGFEFEDKHKPRT</sequence>
<dbReference type="InterPro" id="IPR045746">
    <property type="entry name" value="ACT14924-like_Acyltransf_dom"/>
</dbReference>
<dbReference type="GO" id="GO:0016746">
    <property type="term" value="F:acyltransferase activity"/>
    <property type="evidence" value="ECO:0007669"/>
    <property type="project" value="UniProtKB-KW"/>
</dbReference>
<dbReference type="AlphaFoldDB" id="A0A238JBG1"/>
<dbReference type="InterPro" id="IPR002123">
    <property type="entry name" value="Plipid/glycerol_acylTrfase"/>
</dbReference>
<protein>
    <submittedName>
        <fullName evidence="2">2-acyl-glycerophospho-ethanolamine acyltransferase</fullName>
    </submittedName>
</protein>